<evidence type="ECO:0000256" key="2">
    <source>
        <dbReference type="ARBA" id="ARBA00007168"/>
    </source>
</evidence>
<dbReference type="Pfam" id="PF04515">
    <property type="entry name" value="Choline_transpo"/>
    <property type="match status" value="1"/>
</dbReference>
<evidence type="ECO:0000256" key="5">
    <source>
        <dbReference type="ARBA" id="ARBA00023136"/>
    </source>
</evidence>
<evidence type="ECO:0000256" key="7">
    <source>
        <dbReference type="RuleBase" id="RU368066"/>
    </source>
</evidence>
<protein>
    <recommendedName>
        <fullName evidence="7">Choline transporter-like protein</fullName>
    </recommendedName>
</protein>
<evidence type="ECO:0000256" key="4">
    <source>
        <dbReference type="ARBA" id="ARBA00022989"/>
    </source>
</evidence>
<comment type="similarity">
    <text evidence="2 7">Belongs to the CTL (choline transporter-like) family.</text>
</comment>
<keyword evidence="3 7" id="KW-0812">Transmembrane</keyword>
<dbReference type="InterPro" id="IPR007603">
    <property type="entry name" value="Choline_transptr-like"/>
</dbReference>
<comment type="caution">
    <text evidence="8">The sequence shown here is derived from an EMBL/GenBank/DDBJ whole genome shotgun (WGS) entry which is preliminary data.</text>
</comment>
<feature type="transmembrane region" description="Helical" evidence="7">
    <location>
        <begin position="39"/>
        <end position="60"/>
    </location>
</feature>
<keyword evidence="6" id="KW-0325">Glycoprotein</keyword>
<evidence type="ECO:0000313" key="9">
    <source>
        <dbReference type="Proteomes" id="UP000481153"/>
    </source>
</evidence>
<evidence type="ECO:0000256" key="3">
    <source>
        <dbReference type="ARBA" id="ARBA00022692"/>
    </source>
</evidence>
<feature type="transmembrane region" description="Helical" evidence="7">
    <location>
        <begin position="495"/>
        <end position="526"/>
    </location>
</feature>
<feature type="transmembrane region" description="Helical" evidence="7">
    <location>
        <begin position="431"/>
        <end position="452"/>
    </location>
</feature>
<organism evidence="8 9">
    <name type="scientific">Aphanomyces euteiches</name>
    <dbReference type="NCBI Taxonomy" id="100861"/>
    <lineage>
        <taxon>Eukaryota</taxon>
        <taxon>Sar</taxon>
        <taxon>Stramenopiles</taxon>
        <taxon>Oomycota</taxon>
        <taxon>Saprolegniomycetes</taxon>
        <taxon>Saprolegniales</taxon>
        <taxon>Verrucalvaceae</taxon>
        <taxon>Aphanomyces</taxon>
    </lineage>
</organism>
<feature type="transmembrane region" description="Helical" evidence="7">
    <location>
        <begin position="290"/>
        <end position="310"/>
    </location>
</feature>
<keyword evidence="5 7" id="KW-0472">Membrane</keyword>
<keyword evidence="9" id="KW-1185">Reference proteome</keyword>
<dbReference type="PANTHER" id="PTHR12385">
    <property type="entry name" value="CHOLINE TRANSPORTER-LIKE (SLC FAMILY 44)"/>
    <property type="match status" value="1"/>
</dbReference>
<dbReference type="EMBL" id="VJMJ01000001">
    <property type="protein sequence ID" value="KAF0745551.1"/>
    <property type="molecule type" value="Genomic_DNA"/>
</dbReference>
<reference evidence="8 9" key="1">
    <citation type="submission" date="2019-07" db="EMBL/GenBank/DDBJ databases">
        <title>Genomics analysis of Aphanomyces spp. identifies a new class of oomycete effector associated with host adaptation.</title>
        <authorList>
            <person name="Gaulin E."/>
        </authorList>
    </citation>
    <scope>NUCLEOTIDE SEQUENCE [LARGE SCALE GENOMIC DNA]</scope>
    <source>
        <strain evidence="8 9">ATCC 201684</strain>
    </source>
</reference>
<feature type="transmembrane region" description="Helical" evidence="7">
    <location>
        <begin position="317"/>
        <end position="339"/>
    </location>
</feature>
<accession>A0A6G0XXS9</accession>
<proteinExistence type="inferred from homology"/>
<gene>
    <name evidence="8" type="ORF">Ae201684_000007</name>
</gene>
<comment type="subcellular location">
    <subcellularLocation>
        <location evidence="7">Cell membrane</location>
        <topology evidence="7">Multi-pass membrane protein</topology>
    </subcellularLocation>
    <subcellularLocation>
        <location evidence="1">Membrane</location>
        <topology evidence="1">Multi-pass membrane protein</topology>
    </subcellularLocation>
</comment>
<keyword evidence="4 7" id="KW-1133">Transmembrane helix</keyword>
<dbReference type="AlphaFoldDB" id="A0A6G0XXS9"/>
<feature type="transmembrane region" description="Helical" evidence="7">
    <location>
        <begin position="692"/>
        <end position="711"/>
    </location>
</feature>
<dbReference type="PANTHER" id="PTHR12385:SF14">
    <property type="entry name" value="CHOLINE TRANSPORTER-LIKE 2"/>
    <property type="match status" value="1"/>
</dbReference>
<evidence type="ECO:0000313" key="8">
    <source>
        <dbReference type="EMBL" id="KAF0745551.1"/>
    </source>
</evidence>
<evidence type="ECO:0000256" key="6">
    <source>
        <dbReference type="ARBA" id="ARBA00023180"/>
    </source>
</evidence>
<dbReference type="VEuPathDB" id="FungiDB:AeMF1_012429"/>
<feature type="transmembrane region" description="Helical" evidence="7">
    <location>
        <begin position="389"/>
        <end position="410"/>
    </location>
</feature>
<comment type="function">
    <text evidence="7">Choline transporter.</text>
</comment>
<dbReference type="Proteomes" id="UP000481153">
    <property type="component" value="Unassembled WGS sequence"/>
</dbReference>
<evidence type="ECO:0000256" key="1">
    <source>
        <dbReference type="ARBA" id="ARBA00004141"/>
    </source>
</evidence>
<feature type="transmembrane region" description="Helical" evidence="7">
    <location>
        <begin position="585"/>
        <end position="601"/>
    </location>
</feature>
<feature type="transmembrane region" description="Helical" evidence="7">
    <location>
        <begin position="546"/>
        <end position="565"/>
    </location>
</feature>
<sequence length="765" mass="83483">MGSKTSKPIVERQDTANEKAITGNQGASFQTSNRKCTDLLCTLLFVVFWIGMIVISIIAFTRGKPERLAYGMDFQGRICGTTGTSPSTQAPYDLTAYKYLAYPRLAQDLNAMAVDPKFDPKDPANLKKLYGVCVAACPSSHSANGTQQYIHALQTYAAGQDVVAAASQPYASGEDTTSGSPFKIVVNTSNVLFRCLELPTTSQINSVRCVDDCVAGSNASMCGPNATFFNCGAAGCTKYASVNMPSCMNLQTKQETLKTSSSNSSPIFDSLYSGWFMVAQWIGDVQKASIPILICGVLVSLVLGFLWLLCLRYCAGFFVWLTVLLVVAILLFTTFFLAYKGELLNNSMIATNLAKTGLSQAAIDQVTGGLVSASAAISFAQAQVKYWTYAAYIFMGVDVLVLLVLIFMCSRIKIAVGIIREASKAIGRMPFLVLFPIVPVIFVTAFIVYWIIAAAFLATSGNITATNVLDTVGNATGLSHAQYALQDDNVLNYLLIYHVFGFLWTAQFLQAVGYTTMAGAVCEYYWTLNKSSMSRVPILSSFYRTLRYHIGSMAFGSLVIAIIQFARLVLEYVDQKLKSAQQNSTVVKVAMFAFKCCLWCFEKCMKFLNKNAYIMVAMKGSSFCSAMKESFELLLANAARVATVSVVSMFLILLGKIFITAFSCMMLFLFISNPPSGLPSFFTDNLDQISSPVFPLLVCGVLSFAIASFFLDVYETTIDTILLCFCEDCSVNKATGTYYMSDELLAYVDGPAKKHAFSHYKSAEA</sequence>
<feature type="transmembrane region" description="Helical" evidence="7">
    <location>
        <begin position="650"/>
        <end position="672"/>
    </location>
</feature>
<dbReference type="GO" id="GO:0005886">
    <property type="term" value="C:plasma membrane"/>
    <property type="evidence" value="ECO:0007669"/>
    <property type="project" value="UniProtKB-SubCell"/>
</dbReference>
<name>A0A6G0XXS9_9STRA</name>
<dbReference type="GO" id="GO:0022857">
    <property type="term" value="F:transmembrane transporter activity"/>
    <property type="evidence" value="ECO:0007669"/>
    <property type="project" value="UniProtKB-UniRule"/>
</dbReference>